<proteinExistence type="predicted"/>
<evidence type="ECO:0008006" key="3">
    <source>
        <dbReference type="Google" id="ProtNLM"/>
    </source>
</evidence>
<name>A0A918XTW2_9PROT</name>
<reference evidence="1" key="2">
    <citation type="submission" date="2020-09" db="EMBL/GenBank/DDBJ databases">
        <authorList>
            <person name="Sun Q."/>
            <person name="Kim S."/>
        </authorList>
    </citation>
    <scope>NUCLEOTIDE SEQUENCE</scope>
    <source>
        <strain evidence="1">KCTC 42651</strain>
    </source>
</reference>
<dbReference type="AlphaFoldDB" id="A0A918XTW2"/>
<comment type="caution">
    <text evidence="1">The sequence shown here is derived from an EMBL/GenBank/DDBJ whole genome shotgun (WGS) entry which is preliminary data.</text>
</comment>
<keyword evidence="2" id="KW-1185">Reference proteome</keyword>
<gene>
    <name evidence="1" type="ORF">GCM10017083_29680</name>
</gene>
<dbReference type="EMBL" id="BMZS01000006">
    <property type="protein sequence ID" value="GHD53233.1"/>
    <property type="molecule type" value="Genomic_DNA"/>
</dbReference>
<dbReference type="Gene3D" id="3.20.20.150">
    <property type="entry name" value="Divalent-metal-dependent TIM barrel enzymes"/>
    <property type="match status" value="1"/>
</dbReference>
<sequence>MNAVATVRAAAAKALPIGIQTNGIKHTHAEAMPDVDTRFRMVRDAGVFDYVDKTPDPDQIEDFARASEKYGIPVRCGGWFYALGEDEPLLLKNLDTARRLGSTIHNVQVKTLRADGRPATDEDVAEFYAFAFEEGAKRGVEPCFEIHVNMWSEDFRRVETVARLVEGRGLPFRMTLDHSHVIFKIDHPDEQDVSGIREDVAAGRLVLDPYRPGHVCGTWIEAGWVRHCHARAAVPNNPRNTAATGPDGKPGRGIQYPFVDPGPGNYDAAWDGALLEPWKEVVRQLMRHHAADPESRLGQISTEFIPNLDYGEGCRYSLFEQSIACAGWLRETWAEISASRNG</sequence>
<organism evidence="1 2">
    <name type="scientific">Thalassobaculum fulvum</name>
    <dbReference type="NCBI Taxonomy" id="1633335"/>
    <lineage>
        <taxon>Bacteria</taxon>
        <taxon>Pseudomonadati</taxon>
        <taxon>Pseudomonadota</taxon>
        <taxon>Alphaproteobacteria</taxon>
        <taxon>Rhodospirillales</taxon>
        <taxon>Thalassobaculaceae</taxon>
        <taxon>Thalassobaculum</taxon>
    </lineage>
</organism>
<protein>
    <recommendedName>
        <fullName evidence="3">Xylose isomerase</fullName>
    </recommendedName>
</protein>
<accession>A0A918XTW2</accession>
<evidence type="ECO:0000313" key="1">
    <source>
        <dbReference type="EMBL" id="GHD53233.1"/>
    </source>
</evidence>
<dbReference type="SUPFAM" id="SSF51658">
    <property type="entry name" value="Xylose isomerase-like"/>
    <property type="match status" value="1"/>
</dbReference>
<dbReference type="InterPro" id="IPR036237">
    <property type="entry name" value="Xyl_isomerase-like_sf"/>
</dbReference>
<reference evidence="1" key="1">
    <citation type="journal article" date="2014" name="Int. J. Syst. Evol. Microbiol.">
        <title>Complete genome sequence of Corynebacterium casei LMG S-19264T (=DSM 44701T), isolated from a smear-ripened cheese.</title>
        <authorList>
            <consortium name="US DOE Joint Genome Institute (JGI-PGF)"/>
            <person name="Walter F."/>
            <person name="Albersmeier A."/>
            <person name="Kalinowski J."/>
            <person name="Ruckert C."/>
        </authorList>
    </citation>
    <scope>NUCLEOTIDE SEQUENCE</scope>
    <source>
        <strain evidence="1">KCTC 42651</strain>
    </source>
</reference>
<evidence type="ECO:0000313" key="2">
    <source>
        <dbReference type="Proteomes" id="UP000630353"/>
    </source>
</evidence>
<dbReference type="Proteomes" id="UP000630353">
    <property type="component" value="Unassembled WGS sequence"/>
</dbReference>